<evidence type="ECO:0000256" key="1">
    <source>
        <dbReference type="SAM" id="MobiDB-lite"/>
    </source>
</evidence>
<feature type="region of interest" description="Disordered" evidence="1">
    <location>
        <begin position="299"/>
        <end position="318"/>
    </location>
</feature>
<accession>A0A851HIB3</accession>
<dbReference type="EMBL" id="JABUOH010000015">
    <property type="protein sequence ID" value="NWN45563.1"/>
    <property type="molecule type" value="Genomic_DNA"/>
</dbReference>
<comment type="caution">
    <text evidence="2">The sequence shown here is derived from an EMBL/GenBank/DDBJ whole genome shotgun (WGS) entry which is preliminary data.</text>
</comment>
<name>A0A851HIB3_9MOLU</name>
<dbReference type="Proteomes" id="UP000568109">
    <property type="component" value="Unassembled WGS sequence"/>
</dbReference>
<feature type="compositionally biased region" description="Polar residues" evidence="1">
    <location>
        <begin position="299"/>
        <end position="313"/>
    </location>
</feature>
<organism evidence="2 3">
    <name type="scientific">Candidatus Phytoplasma pruni</name>
    <dbReference type="NCBI Taxonomy" id="479893"/>
    <lineage>
        <taxon>Bacteria</taxon>
        <taxon>Bacillati</taxon>
        <taxon>Mycoplasmatota</taxon>
        <taxon>Mollicutes</taxon>
        <taxon>Acholeplasmatales</taxon>
        <taxon>Acholeplasmataceae</taxon>
        <taxon>Candidatus Phytoplasma</taxon>
        <taxon>16SrIII (X-disease group)</taxon>
    </lineage>
</organism>
<feature type="region of interest" description="Disordered" evidence="1">
    <location>
        <begin position="108"/>
        <end position="129"/>
    </location>
</feature>
<evidence type="ECO:0000313" key="3">
    <source>
        <dbReference type="Proteomes" id="UP000568109"/>
    </source>
</evidence>
<proteinExistence type="predicted"/>
<dbReference type="AlphaFoldDB" id="A0A851HIB3"/>
<protein>
    <submittedName>
        <fullName evidence="2">Uncharacterized protein</fullName>
    </submittedName>
</protein>
<feature type="non-terminal residue" evidence="2">
    <location>
        <position position="726"/>
    </location>
</feature>
<feature type="non-terminal residue" evidence="2">
    <location>
        <position position="1"/>
    </location>
</feature>
<gene>
    <name evidence="2" type="ORF">HR065_00490</name>
</gene>
<reference evidence="2 3" key="1">
    <citation type="submission" date="2020-06" db="EMBL/GenBank/DDBJ databases">
        <title>Draft genome sequence of Candidatus Phytoplasma pruni (X-disease group, subgroup 16SrIII-B) strain ChTDIII from Argentina.</title>
        <authorList>
            <person name="Fernandez F.D."/>
            <person name="Zuebert C."/>
            <person name="Huettel B."/>
            <person name="Kube M."/>
            <person name="Conci L.R."/>
        </authorList>
    </citation>
    <scope>NUCLEOTIDE SEQUENCE [LARGE SCALE GENOMIC DNA]</scope>
    <source>
        <strain evidence="2 3">ChTDIII</strain>
    </source>
</reference>
<evidence type="ECO:0000313" key="2">
    <source>
        <dbReference type="EMBL" id="NWN45563.1"/>
    </source>
</evidence>
<sequence length="726" mass="83557">FLKDAIKAKQIKTPTSTLEELTQEAKQLVDDRLTERKNLRDQALTDAQTYRTQQNITTEEVSDQNLRDAIQNQQTQTPTSTLDVLTRVAKTLVNKRITERANLREQAFSNSQTYRGQQSITNEEVSEQDLSDTIQAKQTETPASTLDMLIEAAKQLVDKRKTERTNLKDEALTDAQTYRQEQNIKTEEVSDEQLKTAIETKQTENPTSNLDGLKQVAKTLVDDKKVEKALTLAQTYRQQQNITTEEISDEQLTNIIRTKQNNEPASTMEELTQVAKTLVDNIVDNRTTERTTLRETALSKSKTYRQEQNINTEEVSDEQLINTIQNQQNNEPTSTLEDLTQVAKTLVDNRTTERTTLRETALSKSKKYRQEQNINTEEVSDEQLINTIQNQQNNEPNSTLEDLTQVAKTLVDNRTTERTNLRDQAFSNSQTYRQEQHITTEELSDQTLRETIQTQQNNEPTSTLEVLTQVAKTLVDNRKKERNTLREKALTGAKEYRTQQNITEQDASNDQLINAIQTQQNNKPHSSLHELTLVGQKLVKDKKTEKQEPLIQRVLTNLKDYRKQKGIPVKEVTDEKLKEEILKELKKQPNSQPNELENKLKTKLLDCFTVETTENGIHMQKRGYTGVDNDGKPIVKWNSYDTWDAQYDKNGKQTQKRSYTGIDEQGKPIVKWNSYDTWDAQYDVNGKPTQQRRYTGVDAQGNPVANWTSSWDKVYDDNGNPTQSRY</sequence>
<keyword evidence="3" id="KW-1185">Reference proteome</keyword>
<dbReference type="RefSeq" id="WP_178733964.1">
    <property type="nucleotide sequence ID" value="NZ_JABUOH010000015.1"/>
</dbReference>
<feature type="region of interest" description="Disordered" evidence="1">
    <location>
        <begin position="424"/>
        <end position="446"/>
    </location>
</feature>
<feature type="region of interest" description="Disordered" evidence="1">
    <location>
        <begin position="362"/>
        <end position="383"/>
    </location>
</feature>
<feature type="compositionally biased region" description="Polar residues" evidence="1">
    <location>
        <begin position="108"/>
        <end position="123"/>
    </location>
</feature>